<evidence type="ECO:0000313" key="10">
    <source>
        <dbReference type="Proteomes" id="UP000199501"/>
    </source>
</evidence>
<accession>A0A1G6U331</accession>
<dbReference type="Proteomes" id="UP000199501">
    <property type="component" value="Unassembled WGS sequence"/>
</dbReference>
<keyword evidence="2" id="KW-0808">Transferase</keyword>
<name>A0A1G6U331_9PSEU</name>
<dbReference type="InterPro" id="IPR005490">
    <property type="entry name" value="LD_TPept_cat_dom"/>
</dbReference>
<evidence type="ECO:0000256" key="5">
    <source>
        <dbReference type="ARBA" id="ARBA00023316"/>
    </source>
</evidence>
<proteinExistence type="predicted"/>
<dbReference type="Pfam" id="PF03734">
    <property type="entry name" value="YkuD"/>
    <property type="match status" value="1"/>
</dbReference>
<dbReference type="GO" id="GO:0016740">
    <property type="term" value="F:transferase activity"/>
    <property type="evidence" value="ECO:0007669"/>
    <property type="project" value="UniProtKB-KW"/>
</dbReference>
<dbReference type="Pfam" id="PF01471">
    <property type="entry name" value="PG_binding_1"/>
    <property type="match status" value="1"/>
</dbReference>
<feature type="active site" description="Proton donor/acceptor" evidence="6">
    <location>
        <position position="215"/>
    </location>
</feature>
<evidence type="ECO:0000256" key="3">
    <source>
        <dbReference type="ARBA" id="ARBA00022960"/>
    </source>
</evidence>
<dbReference type="InterPro" id="IPR006311">
    <property type="entry name" value="TAT_signal"/>
</dbReference>
<dbReference type="InterPro" id="IPR038063">
    <property type="entry name" value="Transpep_catalytic_dom"/>
</dbReference>
<feature type="signal peptide" evidence="7">
    <location>
        <begin position="1"/>
        <end position="23"/>
    </location>
</feature>
<keyword evidence="5 6" id="KW-0961">Cell wall biogenesis/degradation</keyword>
<evidence type="ECO:0000256" key="1">
    <source>
        <dbReference type="ARBA" id="ARBA00004752"/>
    </source>
</evidence>
<dbReference type="CDD" id="cd16913">
    <property type="entry name" value="YkuD_like"/>
    <property type="match status" value="1"/>
</dbReference>
<dbReference type="STRING" id="1271860.SAMN05216174_11049"/>
<dbReference type="EMBL" id="FMZZ01000010">
    <property type="protein sequence ID" value="SDD34997.1"/>
    <property type="molecule type" value="Genomic_DNA"/>
</dbReference>
<dbReference type="PANTHER" id="PTHR30582">
    <property type="entry name" value="L,D-TRANSPEPTIDASE"/>
    <property type="match status" value="1"/>
</dbReference>
<dbReference type="InterPro" id="IPR036366">
    <property type="entry name" value="PGBDSf"/>
</dbReference>
<dbReference type="SUPFAM" id="SSF47090">
    <property type="entry name" value="PGBD-like"/>
    <property type="match status" value="1"/>
</dbReference>
<evidence type="ECO:0000313" key="9">
    <source>
        <dbReference type="EMBL" id="SDD34997.1"/>
    </source>
</evidence>
<evidence type="ECO:0000256" key="2">
    <source>
        <dbReference type="ARBA" id="ARBA00022679"/>
    </source>
</evidence>
<dbReference type="OrthoDB" id="8887048at2"/>
<keyword evidence="3 6" id="KW-0133">Cell shape</keyword>
<dbReference type="SUPFAM" id="SSF141523">
    <property type="entry name" value="L,D-transpeptidase catalytic domain-like"/>
    <property type="match status" value="1"/>
</dbReference>
<feature type="chain" id="PRO_5039097940" evidence="7">
    <location>
        <begin position="24"/>
        <end position="253"/>
    </location>
</feature>
<evidence type="ECO:0000256" key="6">
    <source>
        <dbReference type="PROSITE-ProRule" id="PRU01373"/>
    </source>
</evidence>
<keyword evidence="4 6" id="KW-0573">Peptidoglycan synthesis</keyword>
<dbReference type="InterPro" id="IPR050979">
    <property type="entry name" value="LD-transpeptidase"/>
</dbReference>
<dbReference type="PROSITE" id="PS52029">
    <property type="entry name" value="LD_TPASE"/>
    <property type="match status" value="1"/>
</dbReference>
<dbReference type="PANTHER" id="PTHR30582:SF2">
    <property type="entry name" value="L,D-TRANSPEPTIDASE YCIB-RELATED"/>
    <property type="match status" value="1"/>
</dbReference>
<gene>
    <name evidence="9" type="ORF">SAMN05216174_11049</name>
</gene>
<dbReference type="GO" id="GO:0008360">
    <property type="term" value="P:regulation of cell shape"/>
    <property type="evidence" value="ECO:0007669"/>
    <property type="project" value="UniProtKB-UniRule"/>
</dbReference>
<evidence type="ECO:0000256" key="7">
    <source>
        <dbReference type="SAM" id="SignalP"/>
    </source>
</evidence>
<feature type="domain" description="L,D-TPase catalytic" evidence="8">
    <location>
        <begin position="143"/>
        <end position="253"/>
    </location>
</feature>
<dbReference type="Gene3D" id="2.40.440.10">
    <property type="entry name" value="L,D-transpeptidase catalytic domain-like"/>
    <property type="match status" value="1"/>
</dbReference>
<reference evidence="10" key="1">
    <citation type="submission" date="2016-10" db="EMBL/GenBank/DDBJ databases">
        <authorList>
            <person name="Varghese N."/>
            <person name="Submissions S."/>
        </authorList>
    </citation>
    <scope>NUCLEOTIDE SEQUENCE [LARGE SCALE GENOMIC DNA]</scope>
    <source>
        <strain evidence="10">IBRC-M 10403</strain>
    </source>
</reference>
<dbReference type="GO" id="GO:0005576">
    <property type="term" value="C:extracellular region"/>
    <property type="evidence" value="ECO:0007669"/>
    <property type="project" value="TreeGrafter"/>
</dbReference>
<dbReference type="GO" id="GO:0071555">
    <property type="term" value="P:cell wall organization"/>
    <property type="evidence" value="ECO:0007669"/>
    <property type="project" value="UniProtKB-UniRule"/>
</dbReference>
<feature type="active site" description="Nucleophile" evidence="6">
    <location>
        <position position="229"/>
    </location>
</feature>
<dbReference type="InterPro" id="IPR036365">
    <property type="entry name" value="PGBD-like_sf"/>
</dbReference>
<dbReference type="Gene3D" id="1.10.101.10">
    <property type="entry name" value="PGBD-like superfamily/PGBD"/>
    <property type="match status" value="1"/>
</dbReference>
<evidence type="ECO:0000259" key="8">
    <source>
        <dbReference type="PROSITE" id="PS52029"/>
    </source>
</evidence>
<dbReference type="RefSeq" id="WP_091453292.1">
    <property type="nucleotide sequence ID" value="NZ_FMZZ01000010.1"/>
</dbReference>
<protein>
    <submittedName>
        <fullName evidence="9">Putative peptidoglycan binding domain-containing protein</fullName>
    </submittedName>
</protein>
<comment type="pathway">
    <text evidence="1 6">Cell wall biogenesis; peptidoglycan biosynthesis.</text>
</comment>
<dbReference type="GO" id="GO:0071972">
    <property type="term" value="F:peptidoglycan L,D-transpeptidase activity"/>
    <property type="evidence" value="ECO:0007669"/>
    <property type="project" value="TreeGrafter"/>
</dbReference>
<sequence>MRSRRAVIAGLSAVAVGASGATAWARLRPPADAPVPGAMAAAALVQAPPTADQPTAHLPLEPAAATPLRAGATGVRVVALQAALRGLGYQIGTPGAYDDETAHGVIAFQKVHGLPRTGVADAATLAALRAPSPPTARTAAPGFHVEVDLARQVAYFVHDGVVGRVYDVSTGRDAPGKHTPTGEFTVTRKIDGWRHAPLGPMWRPSYLGYDGIAFHGGEPVRAFPDSNGCVRMTDRSVDETYGQLTVGTRVSIY</sequence>
<evidence type="ECO:0000256" key="4">
    <source>
        <dbReference type="ARBA" id="ARBA00022984"/>
    </source>
</evidence>
<dbReference type="GO" id="GO:0018104">
    <property type="term" value="P:peptidoglycan-protein cross-linking"/>
    <property type="evidence" value="ECO:0007669"/>
    <property type="project" value="TreeGrafter"/>
</dbReference>
<organism evidence="9 10">
    <name type="scientific">Actinokineospora iranica</name>
    <dbReference type="NCBI Taxonomy" id="1271860"/>
    <lineage>
        <taxon>Bacteria</taxon>
        <taxon>Bacillati</taxon>
        <taxon>Actinomycetota</taxon>
        <taxon>Actinomycetes</taxon>
        <taxon>Pseudonocardiales</taxon>
        <taxon>Pseudonocardiaceae</taxon>
        <taxon>Actinokineospora</taxon>
    </lineage>
</organism>
<keyword evidence="10" id="KW-1185">Reference proteome</keyword>
<dbReference type="InterPro" id="IPR002477">
    <property type="entry name" value="Peptidoglycan-bd-like"/>
</dbReference>
<dbReference type="UniPathway" id="UPA00219"/>
<dbReference type="AlphaFoldDB" id="A0A1G6U331"/>
<keyword evidence="7" id="KW-0732">Signal</keyword>
<dbReference type="PROSITE" id="PS51318">
    <property type="entry name" value="TAT"/>
    <property type="match status" value="1"/>
</dbReference>